<dbReference type="AlphaFoldDB" id="A0A916RMY4"/>
<reference evidence="2" key="1">
    <citation type="journal article" date="2014" name="Int. J. Syst. Evol. Microbiol.">
        <title>Complete genome sequence of Corynebacterium casei LMG S-19264T (=DSM 44701T), isolated from a smear-ripened cheese.</title>
        <authorList>
            <consortium name="US DOE Joint Genome Institute (JGI-PGF)"/>
            <person name="Walter F."/>
            <person name="Albersmeier A."/>
            <person name="Kalinowski J."/>
            <person name="Ruckert C."/>
        </authorList>
    </citation>
    <scope>NUCLEOTIDE SEQUENCE</scope>
    <source>
        <strain evidence="2">CGMCC 1.12408</strain>
    </source>
</reference>
<name>A0A916RMY4_9BACI</name>
<evidence type="ECO:0000256" key="1">
    <source>
        <dbReference type="SAM" id="Phobius"/>
    </source>
</evidence>
<feature type="transmembrane region" description="Helical" evidence="1">
    <location>
        <begin position="68"/>
        <end position="93"/>
    </location>
</feature>
<proteinExistence type="predicted"/>
<reference evidence="2" key="2">
    <citation type="submission" date="2020-09" db="EMBL/GenBank/DDBJ databases">
        <authorList>
            <person name="Sun Q."/>
            <person name="Zhou Y."/>
        </authorList>
    </citation>
    <scope>NUCLEOTIDE SEQUENCE</scope>
    <source>
        <strain evidence="2">CGMCC 1.12408</strain>
    </source>
</reference>
<dbReference type="Proteomes" id="UP000613512">
    <property type="component" value="Unassembled WGS sequence"/>
</dbReference>
<accession>A0A916RMY4</accession>
<sequence length="99" mass="11476">MKNAYLITVHILNLLLLAGICFVSFFLVINITPPGPIPNFGFIEFSYVVFLFVMWGLNYWFQYKKRNWILPFAFTILFIVIALLALGVVVPLLRELVYS</sequence>
<protein>
    <submittedName>
        <fullName evidence="2">Uncharacterized protein</fullName>
    </submittedName>
</protein>
<keyword evidence="1" id="KW-1133">Transmembrane helix</keyword>
<keyword evidence="1" id="KW-0812">Transmembrane</keyword>
<feature type="transmembrane region" description="Helical" evidence="1">
    <location>
        <begin position="37"/>
        <end position="61"/>
    </location>
</feature>
<evidence type="ECO:0000313" key="2">
    <source>
        <dbReference type="EMBL" id="GGA60030.1"/>
    </source>
</evidence>
<keyword evidence="3" id="KW-1185">Reference proteome</keyword>
<comment type="caution">
    <text evidence="2">The sequence shown here is derived from an EMBL/GenBank/DDBJ whole genome shotgun (WGS) entry which is preliminary data.</text>
</comment>
<organism evidence="2 3">
    <name type="scientific">Ornithinibacillus halotolerans</name>
    <dbReference type="NCBI Taxonomy" id="1274357"/>
    <lineage>
        <taxon>Bacteria</taxon>
        <taxon>Bacillati</taxon>
        <taxon>Bacillota</taxon>
        <taxon>Bacilli</taxon>
        <taxon>Bacillales</taxon>
        <taxon>Bacillaceae</taxon>
        <taxon>Ornithinibacillus</taxon>
    </lineage>
</organism>
<dbReference type="EMBL" id="BMEY01000001">
    <property type="protein sequence ID" value="GGA60030.1"/>
    <property type="molecule type" value="Genomic_DNA"/>
</dbReference>
<dbReference type="RefSeq" id="WP_188382635.1">
    <property type="nucleotide sequence ID" value="NZ_BMEY01000001.1"/>
</dbReference>
<feature type="transmembrane region" description="Helical" evidence="1">
    <location>
        <begin position="12"/>
        <end position="31"/>
    </location>
</feature>
<gene>
    <name evidence="2" type="ORF">GCM10008025_00070</name>
</gene>
<evidence type="ECO:0000313" key="3">
    <source>
        <dbReference type="Proteomes" id="UP000613512"/>
    </source>
</evidence>
<keyword evidence="1" id="KW-0472">Membrane</keyword>